<dbReference type="Gene3D" id="3.40.525.10">
    <property type="entry name" value="CRAL-TRIO lipid binding domain"/>
    <property type="match status" value="1"/>
</dbReference>
<name>A0A6L2PQ87_COPFO</name>
<dbReference type="GO" id="GO:0016020">
    <property type="term" value="C:membrane"/>
    <property type="evidence" value="ECO:0007669"/>
    <property type="project" value="TreeGrafter"/>
</dbReference>
<protein>
    <recommendedName>
        <fullName evidence="1">CRAL-TRIO domain-containing protein</fullName>
    </recommendedName>
</protein>
<keyword evidence="3" id="KW-1185">Reference proteome</keyword>
<proteinExistence type="predicted"/>
<dbReference type="AlphaFoldDB" id="A0A6L2PQ87"/>
<dbReference type="InterPro" id="IPR036865">
    <property type="entry name" value="CRAL-TRIO_dom_sf"/>
</dbReference>
<dbReference type="SUPFAM" id="SSF52087">
    <property type="entry name" value="CRAL/TRIO domain"/>
    <property type="match status" value="1"/>
</dbReference>
<reference evidence="3" key="1">
    <citation type="submission" date="2020-01" db="EMBL/GenBank/DDBJ databases">
        <title>Draft genome sequence of the Termite Coptotermes fromosanus.</title>
        <authorList>
            <person name="Itakura S."/>
            <person name="Yosikawa Y."/>
            <person name="Umezawa K."/>
        </authorList>
    </citation>
    <scope>NUCLEOTIDE SEQUENCE [LARGE SCALE GENOMIC DNA]</scope>
</reference>
<dbReference type="PANTHER" id="PTHR10174:SF38">
    <property type="entry name" value="HL01515P"/>
    <property type="match status" value="1"/>
</dbReference>
<evidence type="ECO:0000259" key="1">
    <source>
        <dbReference type="PROSITE" id="PS50191"/>
    </source>
</evidence>
<dbReference type="Pfam" id="PF00650">
    <property type="entry name" value="CRAL_TRIO"/>
    <property type="match status" value="1"/>
</dbReference>
<dbReference type="CDD" id="cd00170">
    <property type="entry name" value="SEC14"/>
    <property type="match status" value="1"/>
</dbReference>
<feature type="non-terminal residue" evidence="2">
    <location>
        <position position="1"/>
    </location>
</feature>
<dbReference type="SMART" id="SM00516">
    <property type="entry name" value="SEC14"/>
    <property type="match status" value="1"/>
</dbReference>
<dbReference type="GO" id="GO:1902936">
    <property type="term" value="F:phosphatidylinositol bisphosphate binding"/>
    <property type="evidence" value="ECO:0007669"/>
    <property type="project" value="TreeGrafter"/>
</dbReference>
<dbReference type="PRINTS" id="PR00180">
    <property type="entry name" value="CRETINALDHBP"/>
</dbReference>
<gene>
    <name evidence="2" type="ORF">Cfor_04623</name>
</gene>
<evidence type="ECO:0000313" key="3">
    <source>
        <dbReference type="Proteomes" id="UP000502823"/>
    </source>
</evidence>
<dbReference type="PANTHER" id="PTHR10174">
    <property type="entry name" value="ALPHA-TOCOPHEROL TRANSFER PROTEIN-RELATED"/>
    <property type="match status" value="1"/>
</dbReference>
<feature type="domain" description="CRAL-TRIO" evidence="1">
    <location>
        <begin position="19"/>
        <end position="184"/>
    </location>
</feature>
<dbReference type="InParanoid" id="A0A6L2PQ87"/>
<sequence>IKQLYLFALKNPMLYDQLLPTTIKNPLLQDVLTVLPLRTQSGRRVFVIEVGKWKTKDVSLTELFRCVLLLVEAAIMEYRTQISGVEVIYDLEGLSIQHIYHISPSFASAAVHWAQECVPLRFKGHHIVNQPYIFNMLFALFKPFLSQKFRNRIYFHGRNYNSLLRLIDEKYLPKKYGGKIDSLEFNRMEFYELLLTYQEDFESESSEAVSKMRFIYLCCRDGIFSNGNLPTLHSILPIFHLYLCIIFIQCHTGYWFFIVFWNTCLLTASSARRPNTVTARKSLSGKTVCMQVNQLDSGQKYAMTSRLIFVRYNLHVNSAFIILISAGCPTLHTKNVTMYTCVSKGMFRDLYTPSTEFVKEIYICTYFSVSHSFRRLSRSLQVALLHQPVERPYLTSLPPA</sequence>
<organism evidence="2 3">
    <name type="scientific">Coptotermes formosanus</name>
    <name type="common">Formosan subterranean termite</name>
    <dbReference type="NCBI Taxonomy" id="36987"/>
    <lineage>
        <taxon>Eukaryota</taxon>
        <taxon>Metazoa</taxon>
        <taxon>Ecdysozoa</taxon>
        <taxon>Arthropoda</taxon>
        <taxon>Hexapoda</taxon>
        <taxon>Insecta</taxon>
        <taxon>Pterygota</taxon>
        <taxon>Neoptera</taxon>
        <taxon>Polyneoptera</taxon>
        <taxon>Dictyoptera</taxon>
        <taxon>Blattodea</taxon>
        <taxon>Blattoidea</taxon>
        <taxon>Termitoidae</taxon>
        <taxon>Rhinotermitidae</taxon>
        <taxon>Coptotermes</taxon>
    </lineage>
</organism>
<evidence type="ECO:0000313" key="2">
    <source>
        <dbReference type="EMBL" id="GFG34743.1"/>
    </source>
</evidence>
<dbReference type="Gene3D" id="1.20.5.1200">
    <property type="entry name" value="Alpha-tocopherol transfer"/>
    <property type="match status" value="1"/>
</dbReference>
<accession>A0A6L2PQ87</accession>
<dbReference type="OrthoDB" id="75724at2759"/>
<dbReference type="Proteomes" id="UP000502823">
    <property type="component" value="Unassembled WGS sequence"/>
</dbReference>
<dbReference type="EMBL" id="BLKM01000502">
    <property type="protein sequence ID" value="GFG34743.1"/>
    <property type="molecule type" value="Genomic_DNA"/>
</dbReference>
<dbReference type="PROSITE" id="PS50191">
    <property type="entry name" value="CRAL_TRIO"/>
    <property type="match status" value="1"/>
</dbReference>
<dbReference type="InterPro" id="IPR001251">
    <property type="entry name" value="CRAL-TRIO_dom"/>
</dbReference>
<dbReference type="FunCoup" id="A0A6L2PQ87">
    <property type="interactions" value="231"/>
</dbReference>
<comment type="caution">
    <text evidence="2">The sequence shown here is derived from an EMBL/GenBank/DDBJ whole genome shotgun (WGS) entry which is preliminary data.</text>
</comment>